<dbReference type="CDD" id="cd08898">
    <property type="entry name" value="SRPBCC_CalC_Aha1-like_5"/>
    <property type="match status" value="1"/>
</dbReference>
<gene>
    <name evidence="3" type="ORF">DB32_000664</name>
</gene>
<dbReference type="EMBL" id="CP011125">
    <property type="protein sequence ID" value="AKF03515.1"/>
    <property type="molecule type" value="Genomic_DNA"/>
</dbReference>
<reference evidence="3 4" key="1">
    <citation type="submission" date="2015-03" db="EMBL/GenBank/DDBJ databases">
        <title>Genome assembly of Sandaracinus amylolyticus DSM 53668.</title>
        <authorList>
            <person name="Sharma G."/>
            <person name="Subramanian S."/>
        </authorList>
    </citation>
    <scope>NUCLEOTIDE SEQUENCE [LARGE SCALE GENOMIC DNA]</scope>
    <source>
        <strain evidence="3 4">DSM 53668</strain>
    </source>
</reference>
<accession>A0A0F6VZL0</accession>
<sequence>MTSSTDRIEKKRLLRAPRDRVWRALTDPAELGQWFGMRLDATTFEPGAHVRGRLTIPEYSHLVIEMWITKIEPQRLFALRWHPYAVDPAVDYSKEEPTLVEFVLEDAPGGTLLVATESGFDRIPLARRAEAYRMNTGGWEAQLENIARHVEG</sequence>
<dbReference type="RefSeq" id="WP_053230966.1">
    <property type="nucleotide sequence ID" value="NZ_CP011125.1"/>
</dbReference>
<dbReference type="Pfam" id="PF08327">
    <property type="entry name" value="AHSA1"/>
    <property type="match status" value="1"/>
</dbReference>
<dbReference type="OrthoDB" id="9800600at2"/>
<dbReference type="AlphaFoldDB" id="A0A0F6VZL0"/>
<evidence type="ECO:0000256" key="1">
    <source>
        <dbReference type="ARBA" id="ARBA00006817"/>
    </source>
</evidence>
<protein>
    <recommendedName>
        <fullName evidence="2">Activator of Hsp90 ATPase homologue 1/2-like C-terminal domain-containing protein</fullName>
    </recommendedName>
</protein>
<feature type="domain" description="Activator of Hsp90 ATPase homologue 1/2-like C-terminal" evidence="2">
    <location>
        <begin position="15"/>
        <end position="151"/>
    </location>
</feature>
<dbReference type="Proteomes" id="UP000034883">
    <property type="component" value="Chromosome"/>
</dbReference>
<dbReference type="InterPro" id="IPR023393">
    <property type="entry name" value="START-like_dom_sf"/>
</dbReference>
<organism evidence="3 4">
    <name type="scientific">Sandaracinus amylolyticus</name>
    <dbReference type="NCBI Taxonomy" id="927083"/>
    <lineage>
        <taxon>Bacteria</taxon>
        <taxon>Pseudomonadati</taxon>
        <taxon>Myxococcota</taxon>
        <taxon>Polyangia</taxon>
        <taxon>Polyangiales</taxon>
        <taxon>Sandaracinaceae</taxon>
        <taxon>Sandaracinus</taxon>
    </lineage>
</organism>
<comment type="similarity">
    <text evidence="1">Belongs to the AHA1 family.</text>
</comment>
<dbReference type="InterPro" id="IPR013538">
    <property type="entry name" value="ASHA1/2-like_C"/>
</dbReference>
<evidence type="ECO:0000313" key="3">
    <source>
        <dbReference type="EMBL" id="AKF03515.1"/>
    </source>
</evidence>
<proteinExistence type="inferred from homology"/>
<dbReference type="Gene3D" id="3.30.530.20">
    <property type="match status" value="1"/>
</dbReference>
<name>A0A0F6VZL0_9BACT</name>
<evidence type="ECO:0000313" key="4">
    <source>
        <dbReference type="Proteomes" id="UP000034883"/>
    </source>
</evidence>
<evidence type="ECO:0000259" key="2">
    <source>
        <dbReference type="Pfam" id="PF08327"/>
    </source>
</evidence>
<dbReference type="STRING" id="927083.DB32_000664"/>
<dbReference type="KEGG" id="samy:DB32_000664"/>
<keyword evidence="4" id="KW-1185">Reference proteome</keyword>
<dbReference type="SUPFAM" id="SSF55961">
    <property type="entry name" value="Bet v1-like"/>
    <property type="match status" value="1"/>
</dbReference>